<sequence length="397" mass="46201">MPPRSTPKSKSNQNPHFKPGSKVEIMSEEDGFRGSFYTGTVVKATRTSKFVVEYDKLFEDEEGTKPLQETVNEFQIRPIAPREKKREFKFSEEVDAFHNDGWWEGVITEVNDDGKFAVFFRSTKEQIEFSEENLRLHREWINGAWKPTSEGEEEEKKEEVKEKENEGSRNKRKLVEEEEKEVKRRVNKVLSLYGSYLMPLVKAARQDWEKDFLLPFRKIYIVVINMHGPKGGNAKEESSSGFDSKVPDTTQVKPIESPKDAKFSKGMLVEVSSDEDGLKGAWFAATIVEPVGKDKYLIEYQALRTEDDSDFLREEIDTVHIRPRPPQTIMIDRFKKLEEVDALFNDAWWVGVVSRVNTFPKYLVFFKDSNEELEFQHSDLRPHQDWINGKWVTPSKV</sequence>
<accession>A0A5N5MM91</accession>
<feature type="domain" description="Agenet" evidence="2">
    <location>
        <begin position="15"/>
        <end position="84"/>
    </location>
</feature>
<feature type="domain" description="Agenet" evidence="2">
    <location>
        <begin position="86"/>
        <end position="142"/>
    </location>
</feature>
<evidence type="ECO:0000256" key="1">
    <source>
        <dbReference type="SAM" id="MobiDB-lite"/>
    </source>
</evidence>
<evidence type="ECO:0000313" key="5">
    <source>
        <dbReference type="Proteomes" id="UP000326939"/>
    </source>
</evidence>
<dbReference type="AlphaFoldDB" id="A0A5N5MM91"/>
<dbReference type="InterPro" id="IPR014002">
    <property type="entry name" value="Agenet_dom_plant"/>
</dbReference>
<protein>
    <recommendedName>
        <fullName evidence="2">Agenet domain-containing protein</fullName>
    </recommendedName>
</protein>
<feature type="compositionally biased region" description="Polar residues" evidence="1">
    <location>
        <begin position="1"/>
        <end position="15"/>
    </location>
</feature>
<feature type="region of interest" description="Disordered" evidence="1">
    <location>
        <begin position="147"/>
        <end position="177"/>
    </location>
</feature>
<comment type="caution">
    <text evidence="4">The sequence shown here is derived from an EMBL/GenBank/DDBJ whole genome shotgun (WGS) entry which is preliminary data.</text>
</comment>
<name>A0A5N5MM91_9ROSI</name>
<dbReference type="Pfam" id="PF05641">
    <property type="entry name" value="Agenet"/>
    <property type="match status" value="2"/>
</dbReference>
<dbReference type="PANTHER" id="PTHR31917">
    <property type="entry name" value="AGENET DOMAIN-CONTAINING PROTEIN-RELATED"/>
    <property type="match status" value="1"/>
</dbReference>
<organism evidence="4 5">
    <name type="scientific">Salix brachista</name>
    <dbReference type="NCBI Taxonomy" id="2182728"/>
    <lineage>
        <taxon>Eukaryota</taxon>
        <taxon>Viridiplantae</taxon>
        <taxon>Streptophyta</taxon>
        <taxon>Embryophyta</taxon>
        <taxon>Tracheophyta</taxon>
        <taxon>Spermatophyta</taxon>
        <taxon>Magnoliopsida</taxon>
        <taxon>eudicotyledons</taxon>
        <taxon>Gunneridae</taxon>
        <taxon>Pentapetalae</taxon>
        <taxon>rosids</taxon>
        <taxon>fabids</taxon>
        <taxon>Malpighiales</taxon>
        <taxon>Salicaceae</taxon>
        <taxon>Saliceae</taxon>
        <taxon>Salix</taxon>
    </lineage>
</organism>
<dbReference type="SMART" id="SM00743">
    <property type="entry name" value="Agenet"/>
    <property type="match status" value="4"/>
</dbReference>
<feature type="domain" description="Agenet" evidence="2">
    <location>
        <begin position="261"/>
        <end position="329"/>
    </location>
</feature>
<dbReference type="CDD" id="cd20405">
    <property type="entry name" value="Tudor_Agenet_AtDUF_rpt1_3"/>
    <property type="match status" value="2"/>
</dbReference>
<feature type="region of interest" description="Disordered" evidence="1">
    <location>
        <begin position="1"/>
        <end position="24"/>
    </location>
</feature>
<keyword evidence="5" id="KW-1185">Reference proteome</keyword>
<feature type="domain" description="Agenet" evidence="2">
    <location>
        <begin position="332"/>
        <end position="388"/>
    </location>
</feature>
<gene>
    <name evidence="3" type="ORF">DKX38_006906</name>
    <name evidence="4" type="ORF">DKX38_007016</name>
</gene>
<dbReference type="EMBL" id="VDCV01000005">
    <property type="protein sequence ID" value="KAB5555997.1"/>
    <property type="molecule type" value="Genomic_DNA"/>
</dbReference>
<reference evidence="4" key="2">
    <citation type="journal article" date="2019" name="Nat. Commun.">
        <title>Genome-wide analysis of Cushion willow provides insights into alpine plant divergence in a biodiversity hotspot.</title>
        <authorList>
            <person name="Chen J.H."/>
            <person name="Huang Y."/>
            <person name="Brachi B."/>
            <person name="Yun Q.Z."/>
            <person name="Zhang W."/>
            <person name="Lu W."/>
            <person name="Li H.N."/>
            <person name="Li W.Q."/>
            <person name="Sun X.D."/>
            <person name="Wang G.Y."/>
            <person name="He J."/>
            <person name="Zhou Z."/>
            <person name="Chen K.Y."/>
            <person name="Ji Y.H."/>
            <person name="Shi M.M."/>
            <person name="Sun W.G."/>
            <person name="Yang Y.P."/>
            <person name="Zhang R.G."/>
            <person name="Abbott R.J."/>
            <person name="Sun H."/>
        </authorList>
    </citation>
    <scope>NUCLEOTIDE SEQUENCE</scope>
    <source>
        <strain evidence="4">Br00</strain>
        <tissue evidence="4">Leaf</tissue>
    </source>
</reference>
<evidence type="ECO:0000313" key="3">
    <source>
        <dbReference type="EMBL" id="KAB5555997.1"/>
    </source>
</evidence>
<dbReference type="Gene3D" id="2.30.30.140">
    <property type="match status" value="2"/>
</dbReference>
<dbReference type="PANTHER" id="PTHR31917:SF80">
    <property type="entry name" value="AGENET DOMAIN-CONTAINING PROTEIN-RELATED"/>
    <property type="match status" value="1"/>
</dbReference>
<dbReference type="Proteomes" id="UP000326939">
    <property type="component" value="Chromosome 5"/>
</dbReference>
<dbReference type="EMBL" id="VDCV01000005">
    <property type="protein sequence ID" value="KAB5556107.1"/>
    <property type="molecule type" value="Genomic_DNA"/>
</dbReference>
<feature type="region of interest" description="Disordered" evidence="1">
    <location>
        <begin position="231"/>
        <end position="256"/>
    </location>
</feature>
<reference evidence="5" key="1">
    <citation type="journal article" date="2019" name="Gigascience">
        <title>De novo genome assembly of the endangered Acer yangbiense, a plant species with extremely small populations endemic to Yunnan Province, China.</title>
        <authorList>
            <person name="Yang J."/>
            <person name="Wariss H.M."/>
            <person name="Tao L."/>
            <person name="Zhang R."/>
            <person name="Yun Q."/>
            <person name="Hollingsworth P."/>
            <person name="Dao Z."/>
            <person name="Luo G."/>
            <person name="Guo H."/>
            <person name="Ma Y."/>
            <person name="Sun W."/>
        </authorList>
    </citation>
    <scope>NUCLEOTIDE SEQUENCE [LARGE SCALE GENOMIC DNA]</scope>
    <source>
        <strain evidence="5">cv. br00</strain>
    </source>
</reference>
<evidence type="ECO:0000259" key="2">
    <source>
        <dbReference type="SMART" id="SM00743"/>
    </source>
</evidence>
<feature type="compositionally biased region" description="Basic and acidic residues" evidence="1">
    <location>
        <begin position="157"/>
        <end position="177"/>
    </location>
</feature>
<dbReference type="CDD" id="cd20406">
    <property type="entry name" value="Tudor_Agenet_AtDUF_rpt2_4"/>
    <property type="match status" value="2"/>
</dbReference>
<proteinExistence type="predicted"/>
<evidence type="ECO:0000313" key="4">
    <source>
        <dbReference type="EMBL" id="KAB5556107.1"/>
    </source>
</evidence>
<reference evidence="4" key="3">
    <citation type="submission" date="2019-05" db="EMBL/GenBank/DDBJ databases">
        <authorList>
            <person name="Zhang R."/>
        </authorList>
    </citation>
    <scope>NUCLEOTIDE SEQUENCE [LARGE SCALE GENOMIC DNA]</scope>
    <source>
        <strain evidence="4">Br00</strain>
        <tissue evidence="4">Leaf</tissue>
    </source>
</reference>
<feature type="compositionally biased region" description="Polar residues" evidence="1">
    <location>
        <begin position="239"/>
        <end position="252"/>
    </location>
</feature>
<dbReference type="InterPro" id="IPR008395">
    <property type="entry name" value="Agenet-like_dom"/>
</dbReference>